<dbReference type="PANTHER" id="PTHR14237:SF19">
    <property type="entry name" value="MITOCHONDRIAL AMIDOXIME REDUCING COMPONENT 1"/>
    <property type="match status" value="1"/>
</dbReference>
<dbReference type="Proteomes" id="UP000664277">
    <property type="component" value="Unassembled WGS sequence"/>
</dbReference>
<reference evidence="2" key="1">
    <citation type="submission" date="2021-02" db="EMBL/GenBank/DDBJ databases">
        <title>Genome-Resolved Metagenomics of a Microbial Community Performing Photosynthetic Biological Nutrient Removal.</title>
        <authorList>
            <person name="Mcdaniel E.A."/>
        </authorList>
    </citation>
    <scope>NUCLEOTIDE SEQUENCE</scope>
    <source>
        <strain evidence="2">UWPOB_OBS1</strain>
    </source>
</reference>
<dbReference type="InterPro" id="IPR011037">
    <property type="entry name" value="Pyrv_Knase-like_insert_dom_sf"/>
</dbReference>
<dbReference type="GO" id="GO:0030170">
    <property type="term" value="F:pyridoxal phosphate binding"/>
    <property type="evidence" value="ECO:0007669"/>
    <property type="project" value="InterPro"/>
</dbReference>
<organism evidence="2 3">
    <name type="scientific">Candidatus Obscuribacter phosphatis</name>
    <dbReference type="NCBI Taxonomy" id="1906157"/>
    <lineage>
        <taxon>Bacteria</taxon>
        <taxon>Bacillati</taxon>
        <taxon>Candidatus Melainabacteria</taxon>
        <taxon>Candidatus Obscuribacterales</taxon>
        <taxon>Candidatus Obscuribacteraceae</taxon>
        <taxon>Candidatus Obscuribacter</taxon>
    </lineage>
</organism>
<protein>
    <submittedName>
        <fullName evidence="2">MOSC domain-containing protein</fullName>
    </submittedName>
</protein>
<accession>A0A8J7TQ79</accession>
<sequence length="279" mass="31588">MKITSLTIYPVKSLKGISLERMPIDKRGPVFDREWMLVDRNNRFVSQRELAKLCLIETELTDFSQGKQLESARRLVLRAGERDISINIEAPAQGQPIEVKVWNDLCQAYEQDKNASSLLSEFLDYDVRLVRMCASEKRIVDPKYAPAAEDKDHIVGFADGFPLLVISDASLQDLNAKLEYPVEMNRFRPNLTFDGDEPYLEDKIKELQSADLTLALVKPCARCQITTIDQDSADAGKEPLRTLSNYRKIDGKVMFGQNAIVKELKAGAALHLFEPLVLR</sequence>
<dbReference type="Pfam" id="PF03476">
    <property type="entry name" value="MOSC_N"/>
    <property type="match status" value="1"/>
</dbReference>
<evidence type="ECO:0000313" key="3">
    <source>
        <dbReference type="Proteomes" id="UP000664277"/>
    </source>
</evidence>
<dbReference type="Pfam" id="PF03473">
    <property type="entry name" value="MOSC"/>
    <property type="match status" value="1"/>
</dbReference>
<dbReference type="PROSITE" id="PS51340">
    <property type="entry name" value="MOSC"/>
    <property type="match status" value="1"/>
</dbReference>
<dbReference type="InterPro" id="IPR005303">
    <property type="entry name" value="MOCOS_middle"/>
</dbReference>
<dbReference type="EMBL" id="JAFLCK010000052">
    <property type="protein sequence ID" value="MBN8662758.1"/>
    <property type="molecule type" value="Genomic_DNA"/>
</dbReference>
<dbReference type="PANTHER" id="PTHR14237">
    <property type="entry name" value="MOLYBDOPTERIN COFACTOR SULFURASE MOSC"/>
    <property type="match status" value="1"/>
</dbReference>
<name>A0A8J7TQ79_9BACT</name>
<feature type="domain" description="MOSC" evidence="1">
    <location>
        <begin position="133"/>
        <end position="279"/>
    </location>
</feature>
<dbReference type="SUPFAM" id="SSF141673">
    <property type="entry name" value="MOSC N-terminal domain-like"/>
    <property type="match status" value="1"/>
</dbReference>
<proteinExistence type="predicted"/>
<gene>
    <name evidence="2" type="ORF">J0M35_20485</name>
</gene>
<dbReference type="AlphaFoldDB" id="A0A8J7TQ79"/>
<dbReference type="InterPro" id="IPR005302">
    <property type="entry name" value="MoCF_Sase_C"/>
</dbReference>
<evidence type="ECO:0000313" key="2">
    <source>
        <dbReference type="EMBL" id="MBN8662758.1"/>
    </source>
</evidence>
<dbReference type="GO" id="GO:0003824">
    <property type="term" value="F:catalytic activity"/>
    <property type="evidence" value="ECO:0007669"/>
    <property type="project" value="InterPro"/>
</dbReference>
<comment type="caution">
    <text evidence="2">The sequence shown here is derived from an EMBL/GenBank/DDBJ whole genome shotgun (WGS) entry which is preliminary data.</text>
</comment>
<dbReference type="SUPFAM" id="SSF50800">
    <property type="entry name" value="PK beta-barrel domain-like"/>
    <property type="match status" value="1"/>
</dbReference>
<evidence type="ECO:0000259" key="1">
    <source>
        <dbReference type="PROSITE" id="PS51340"/>
    </source>
</evidence>
<dbReference type="GO" id="GO:0030151">
    <property type="term" value="F:molybdenum ion binding"/>
    <property type="evidence" value="ECO:0007669"/>
    <property type="project" value="InterPro"/>
</dbReference>